<comment type="catalytic activity">
    <reaction evidence="6">
        <text>N(6)-[(R)-S(8)-aminomethyldihydrolipoyl]-L-lysyl-[protein] + (6S)-5,6,7,8-tetrahydrofolate = N(6)-[(R)-dihydrolipoyl]-L-lysyl-[protein] + (6R)-5,10-methylene-5,6,7,8-tetrahydrofolate + NH4(+)</text>
        <dbReference type="Rhea" id="RHEA:16945"/>
        <dbReference type="Rhea" id="RHEA-COMP:10475"/>
        <dbReference type="Rhea" id="RHEA-COMP:10492"/>
        <dbReference type="ChEBI" id="CHEBI:15636"/>
        <dbReference type="ChEBI" id="CHEBI:28938"/>
        <dbReference type="ChEBI" id="CHEBI:57453"/>
        <dbReference type="ChEBI" id="CHEBI:83100"/>
        <dbReference type="ChEBI" id="CHEBI:83143"/>
        <dbReference type="EC" id="2.1.2.10"/>
    </reaction>
</comment>
<comment type="similarity">
    <text evidence="1">Belongs to the GcvT family.</text>
</comment>
<keyword evidence="4" id="KW-0808">Transferase</keyword>
<dbReference type="GO" id="GO:0008483">
    <property type="term" value="F:transaminase activity"/>
    <property type="evidence" value="ECO:0007669"/>
    <property type="project" value="UniProtKB-KW"/>
</dbReference>
<dbReference type="GO" id="GO:0004047">
    <property type="term" value="F:aminomethyltransferase activity"/>
    <property type="evidence" value="ECO:0007669"/>
    <property type="project" value="UniProtKB-EC"/>
</dbReference>
<accession>A0A6J6X908</accession>
<keyword evidence="3" id="KW-0032">Aminotransferase</keyword>
<evidence type="ECO:0000256" key="1">
    <source>
        <dbReference type="ARBA" id="ARBA00008609"/>
    </source>
</evidence>
<evidence type="ECO:0000256" key="4">
    <source>
        <dbReference type="ARBA" id="ARBA00022679"/>
    </source>
</evidence>
<evidence type="ECO:0000259" key="8">
    <source>
        <dbReference type="Pfam" id="PF08669"/>
    </source>
</evidence>
<dbReference type="NCBIfam" id="NF001567">
    <property type="entry name" value="PRK00389.1"/>
    <property type="match status" value="1"/>
</dbReference>
<dbReference type="GO" id="GO:0005960">
    <property type="term" value="C:glycine cleavage complex"/>
    <property type="evidence" value="ECO:0007669"/>
    <property type="project" value="InterPro"/>
</dbReference>
<dbReference type="Pfam" id="PF08669">
    <property type="entry name" value="GCV_T_C"/>
    <property type="match status" value="1"/>
</dbReference>
<protein>
    <recommendedName>
        <fullName evidence="2">aminomethyltransferase</fullName>
        <ecNumber evidence="2">2.1.2.10</ecNumber>
    </recommendedName>
    <alternativeName>
        <fullName evidence="5">Glycine cleavage system T protein</fullName>
    </alternativeName>
</protein>
<gene>
    <name evidence="9" type="ORF">UFOPK2978_00635</name>
</gene>
<evidence type="ECO:0000313" key="9">
    <source>
        <dbReference type="EMBL" id="CAB4791758.1"/>
    </source>
</evidence>
<evidence type="ECO:0000256" key="6">
    <source>
        <dbReference type="ARBA" id="ARBA00047665"/>
    </source>
</evidence>
<dbReference type="InterPro" id="IPR029043">
    <property type="entry name" value="GcvT/YgfZ_C"/>
</dbReference>
<name>A0A6J6X908_9ZZZZ</name>
<dbReference type="InterPro" id="IPR006222">
    <property type="entry name" value="GCVT_N"/>
</dbReference>
<dbReference type="InterPro" id="IPR013977">
    <property type="entry name" value="GcvT_C"/>
</dbReference>
<dbReference type="AlphaFoldDB" id="A0A6J6X908"/>
<dbReference type="InterPro" id="IPR027266">
    <property type="entry name" value="TrmE/GcvT-like"/>
</dbReference>
<dbReference type="InterPro" id="IPR006223">
    <property type="entry name" value="GcvT"/>
</dbReference>
<feature type="domain" description="GCVT N-terminal" evidence="7">
    <location>
        <begin position="1"/>
        <end position="245"/>
    </location>
</feature>
<dbReference type="NCBIfam" id="TIGR00528">
    <property type="entry name" value="gcvT"/>
    <property type="match status" value="1"/>
</dbReference>
<evidence type="ECO:0000259" key="7">
    <source>
        <dbReference type="Pfam" id="PF01571"/>
    </source>
</evidence>
<dbReference type="PANTHER" id="PTHR43757">
    <property type="entry name" value="AMINOMETHYLTRANSFERASE"/>
    <property type="match status" value="1"/>
</dbReference>
<reference evidence="9" key="1">
    <citation type="submission" date="2020-05" db="EMBL/GenBank/DDBJ databases">
        <authorList>
            <person name="Chiriac C."/>
            <person name="Salcher M."/>
            <person name="Ghai R."/>
            <person name="Kavagutti S V."/>
        </authorList>
    </citation>
    <scope>NUCLEOTIDE SEQUENCE</scope>
</reference>
<sequence>MADFGGWLMPIEYPGAGVLAEHTAVRERVGLFDVSHLGKASVKGDGALEFLNAMFTNDLNRIVDSKAQYTLLCNPDGGVVDDLIAYRNSDSDFFLIPNASNTTDVVRVLNENVPSGISVTNLHESFAVLALQGPQAVEVIRSLGINPTMDYMAFAHVSIAGCDVILCRTGYTGEHGYELVPTWSDAPVVWDALVEAMKPFDGLICGLGARDTLRTEMGYPLHGHELSLEISPVQASAGWAIGWKKESFRGSDVLQSQREAGTVRTLKALKSNDRGIPRAGMAVKAADGREIGVVTSGTFSPSLKVGIALALLDPEYAVGDSVTIDVRGRESSATIGSLPFVPSHVR</sequence>
<dbReference type="EC" id="2.1.2.10" evidence="2"/>
<dbReference type="InterPro" id="IPR028896">
    <property type="entry name" value="GcvT/YgfZ/DmdA"/>
</dbReference>
<evidence type="ECO:0000256" key="5">
    <source>
        <dbReference type="ARBA" id="ARBA00031395"/>
    </source>
</evidence>
<dbReference type="PIRSF" id="PIRSF006487">
    <property type="entry name" value="GcvT"/>
    <property type="match status" value="1"/>
</dbReference>
<dbReference type="GO" id="GO:0006546">
    <property type="term" value="P:glycine catabolic process"/>
    <property type="evidence" value="ECO:0007669"/>
    <property type="project" value="InterPro"/>
</dbReference>
<dbReference type="EMBL" id="CAFAAF010000092">
    <property type="protein sequence ID" value="CAB4791758.1"/>
    <property type="molecule type" value="Genomic_DNA"/>
</dbReference>
<dbReference type="PANTHER" id="PTHR43757:SF2">
    <property type="entry name" value="AMINOMETHYLTRANSFERASE, MITOCHONDRIAL"/>
    <property type="match status" value="1"/>
</dbReference>
<organism evidence="9">
    <name type="scientific">freshwater metagenome</name>
    <dbReference type="NCBI Taxonomy" id="449393"/>
    <lineage>
        <taxon>unclassified sequences</taxon>
        <taxon>metagenomes</taxon>
        <taxon>ecological metagenomes</taxon>
    </lineage>
</organism>
<dbReference type="Gene3D" id="3.30.1360.120">
    <property type="entry name" value="Probable tRNA modification gtpase trme, domain 1"/>
    <property type="match status" value="1"/>
</dbReference>
<dbReference type="GO" id="GO:0005829">
    <property type="term" value="C:cytosol"/>
    <property type="evidence" value="ECO:0007669"/>
    <property type="project" value="TreeGrafter"/>
</dbReference>
<dbReference type="SUPFAM" id="SSF103025">
    <property type="entry name" value="Folate-binding domain"/>
    <property type="match status" value="1"/>
</dbReference>
<proteinExistence type="inferred from homology"/>
<feature type="domain" description="Aminomethyltransferase C-terminal" evidence="8">
    <location>
        <begin position="266"/>
        <end position="341"/>
    </location>
</feature>
<dbReference type="Pfam" id="PF01571">
    <property type="entry name" value="GCV_T"/>
    <property type="match status" value="1"/>
</dbReference>
<evidence type="ECO:0000256" key="3">
    <source>
        <dbReference type="ARBA" id="ARBA00022576"/>
    </source>
</evidence>
<evidence type="ECO:0000256" key="2">
    <source>
        <dbReference type="ARBA" id="ARBA00012616"/>
    </source>
</evidence>
<dbReference type="SUPFAM" id="SSF101790">
    <property type="entry name" value="Aminomethyltransferase beta-barrel domain"/>
    <property type="match status" value="1"/>
</dbReference>